<dbReference type="Proteomes" id="UP000275684">
    <property type="component" value="Segment"/>
</dbReference>
<name>A0A3G8FV92_9CAUD</name>
<accession>A0A3G8FV92</accession>
<reference evidence="1 2" key="1">
    <citation type="submission" date="2018-10" db="EMBL/GenBank/DDBJ databases">
        <authorList>
            <person name="Aull H.G."/>
            <person name="Zack K."/>
            <person name="Garlena R.A."/>
            <person name="Russell D.A."/>
            <person name="Pope W.H."/>
            <person name="Jacobs-Sera D."/>
            <person name="Hatfull G.F."/>
        </authorList>
    </citation>
    <scope>NUCLEOTIDE SEQUENCE [LARGE SCALE GENOMIC DNA]</scope>
</reference>
<gene>
    <name evidence="1" type="primary">55</name>
    <name evidence="1" type="ORF">SEA_ALEDEL_55</name>
</gene>
<evidence type="ECO:0000313" key="2">
    <source>
        <dbReference type="Proteomes" id="UP000275684"/>
    </source>
</evidence>
<protein>
    <submittedName>
        <fullName evidence="1">Uncharacterized protein</fullName>
    </submittedName>
</protein>
<dbReference type="EMBL" id="MK112526">
    <property type="protein sequence ID" value="AZF98679.1"/>
    <property type="molecule type" value="Genomic_DNA"/>
</dbReference>
<evidence type="ECO:0000313" key="1">
    <source>
        <dbReference type="EMBL" id="AZF98679.1"/>
    </source>
</evidence>
<proteinExistence type="predicted"/>
<organism evidence="1 2">
    <name type="scientific">Arthrobacter phage Aledel</name>
    <dbReference type="NCBI Taxonomy" id="2488951"/>
    <lineage>
        <taxon>Viruses</taxon>
        <taxon>Duplodnaviria</taxon>
        <taxon>Heunggongvirae</taxon>
        <taxon>Uroviricota</taxon>
        <taxon>Caudoviricetes</taxon>
        <taxon>Korravirus</taxon>
        <taxon>Korravirus hunterdalle</taxon>
    </lineage>
</organism>
<sequence length="209" mass="22993">MYDPLFEALIRRMNVEQKAEQVKVRGAKDPMVTGIDLNDDATRVRHDIRGIAYAGRGWLGSLGGDTARGPGRKGIAYELRYLARNVNTLDSDSGGADKMRHWGQRVVAARLAAENLLTPDPLRSAYFFRIEDLGCEWNAGEEENPAPCGGRLGVWMVEGQMVDRDFTCANNPGHVTKRETAIRNAQRRKSEATAAAKLIQAILGKGAVK</sequence>